<evidence type="ECO:0000313" key="1">
    <source>
        <dbReference type="EMBL" id="ETJ35699.1"/>
    </source>
</evidence>
<sequence>MNSIVSYLERGKWGNNKYRGNA</sequence>
<protein>
    <submittedName>
        <fullName evidence="1">Uncharacterized protein</fullName>
    </submittedName>
</protein>
<feature type="non-terminal residue" evidence="1">
    <location>
        <position position="22"/>
    </location>
</feature>
<accession>W1Y3J4</accession>
<proteinExistence type="predicted"/>
<gene>
    <name evidence="1" type="ORF">Q604_UNBC09941G0001</name>
</gene>
<dbReference type="AlphaFoldDB" id="W1Y3J4"/>
<name>W1Y3J4_9ZZZZ</name>
<reference evidence="1" key="1">
    <citation type="submission" date="2013-12" db="EMBL/GenBank/DDBJ databases">
        <title>A Varibaculum cambriense genome reconstructed from a premature infant gut community with otherwise low bacterial novelty that shifts toward anaerobic metabolism during the third week of life.</title>
        <authorList>
            <person name="Brown C.T."/>
            <person name="Sharon I."/>
            <person name="Thomas B.C."/>
            <person name="Castelle C.J."/>
            <person name="Morowitz M.J."/>
            <person name="Banfield J.F."/>
        </authorList>
    </citation>
    <scope>NUCLEOTIDE SEQUENCE</scope>
</reference>
<organism evidence="1">
    <name type="scientific">human gut metagenome</name>
    <dbReference type="NCBI Taxonomy" id="408170"/>
    <lineage>
        <taxon>unclassified sequences</taxon>
        <taxon>metagenomes</taxon>
        <taxon>organismal metagenomes</taxon>
    </lineage>
</organism>
<dbReference type="EMBL" id="AZMM01009941">
    <property type="protein sequence ID" value="ETJ35699.1"/>
    <property type="molecule type" value="Genomic_DNA"/>
</dbReference>
<comment type="caution">
    <text evidence="1">The sequence shown here is derived from an EMBL/GenBank/DDBJ whole genome shotgun (WGS) entry which is preliminary data.</text>
</comment>